<dbReference type="InParanoid" id="A0A0D1CTZ1"/>
<dbReference type="InterPro" id="IPR036047">
    <property type="entry name" value="F-box-like_dom_sf"/>
</dbReference>
<dbReference type="GeneID" id="23563201"/>
<evidence type="ECO:0000259" key="1">
    <source>
        <dbReference type="PROSITE" id="PS50181"/>
    </source>
</evidence>
<evidence type="ECO:0000313" key="3">
    <source>
        <dbReference type="Proteomes" id="UP000000561"/>
    </source>
</evidence>
<dbReference type="GO" id="GO:0031146">
    <property type="term" value="P:SCF-dependent proteasomal ubiquitin-dependent protein catabolic process"/>
    <property type="evidence" value="ECO:0000318"/>
    <property type="project" value="GO_Central"/>
</dbReference>
<dbReference type="SUPFAM" id="SSF81383">
    <property type="entry name" value="F-box domain"/>
    <property type="match status" value="1"/>
</dbReference>
<dbReference type="SMART" id="SM00256">
    <property type="entry name" value="FBOX"/>
    <property type="match status" value="1"/>
</dbReference>
<dbReference type="AlphaFoldDB" id="A0A0D1CTZ1"/>
<keyword evidence="3" id="KW-1185">Reference proteome</keyword>
<sequence>MKRGFLLHSRPRAAVKHTPSVFGQLPHEILLDIFAYLDPTSLARLSVTCSRIRKVVLQDALWKPFIMNALQHLSPPVRGPNIHPLKTALPMWDPAFGLQADVSHPPSWPKLDEYVQPHSAADASHNEHEPYWGLFPGATSLYQIYVGFIRTAEPLLGWWASNVSYFGMVIRIVIDMHFSYDVEEASPAVKFSSTKRRSPSIVCQRVYLTNRLRGLDSDMQRWSEVAGFPMPSNSSVTDQGTVLCRSSTQVRNDLCEPGIRTEDLWHFSWDDARCHGLVPAGIAQAYTANQALSFWNQFARQVKRGYIQAHISSESWVRSIDPQEGSAPDFQMTSDGILVLDDDPEEDSSAAFKHLDDAREKGMVRVSSSAYQPYLDVSQPDPVFAALSRFPSLASQNIFPPPAMLSAIRSPPWSRLDKLQIGVSNIWETMSADHRYLIAGKGLMIDSITMTPPPPHRQWPVEVRLVEEVPRFFPICNPRRTSALPKPLISHSTCPAEAVSPVSLASLPTELSGTQPSSTSTGSIVYHHIKPSPQHDPAHLDFDWDAVEGLYSMPYGPHGMELLYVRARQLTSLDFEADERQTARPLEPLLSDDDIYNETRITRDAVCVGARVLEAVKVLGDRDVHRGRVTWRAFIDDPGRSGVTWRAPPDGFRRHTPWPLRPSLATSSEDVRSPGLVLPAHGRVTGGRYEGEEGGWVPALACISSIDEIQIWWQPMYKISVAKKLIGV</sequence>
<feature type="domain" description="F-box" evidence="1">
    <location>
        <begin position="19"/>
        <end position="65"/>
    </location>
</feature>
<dbReference type="PANTHER" id="PTHR14381">
    <property type="entry name" value="DACTYLIN"/>
    <property type="match status" value="1"/>
</dbReference>
<dbReference type="InterPro" id="IPR001810">
    <property type="entry name" value="F-box_dom"/>
</dbReference>
<dbReference type="KEGG" id="uma:UMAG_02460"/>
<dbReference type="FunFam" id="1.20.1280.50:FF:000162">
    <property type="entry name" value="Uncharacterized protein"/>
    <property type="match status" value="1"/>
</dbReference>
<name>A0A0D1CTZ1_MYCMD</name>
<dbReference type="Pfam" id="PF12937">
    <property type="entry name" value="F-box-like"/>
    <property type="match status" value="1"/>
</dbReference>
<gene>
    <name evidence="2" type="ORF">UMAG_02460</name>
</gene>
<dbReference type="PANTHER" id="PTHR14381:SF1">
    <property type="entry name" value="F-BOX_WD REPEAT-CONTAINING PROTEIN 4"/>
    <property type="match status" value="1"/>
</dbReference>
<evidence type="ECO:0000313" key="2">
    <source>
        <dbReference type="EMBL" id="KIS69948.1"/>
    </source>
</evidence>
<proteinExistence type="predicted"/>
<organism evidence="2 3">
    <name type="scientific">Mycosarcoma maydis</name>
    <name type="common">Corn smut fungus</name>
    <name type="synonym">Ustilago maydis</name>
    <dbReference type="NCBI Taxonomy" id="5270"/>
    <lineage>
        <taxon>Eukaryota</taxon>
        <taxon>Fungi</taxon>
        <taxon>Dikarya</taxon>
        <taxon>Basidiomycota</taxon>
        <taxon>Ustilaginomycotina</taxon>
        <taxon>Ustilaginomycetes</taxon>
        <taxon>Ustilaginales</taxon>
        <taxon>Ustilaginaceae</taxon>
        <taxon>Mycosarcoma</taxon>
    </lineage>
</organism>
<accession>A0A0D1CTZ1</accession>
<dbReference type="EMBL" id="CM003144">
    <property type="protein sequence ID" value="KIS69948.1"/>
    <property type="molecule type" value="Genomic_DNA"/>
</dbReference>
<dbReference type="RefSeq" id="XP_011388743.1">
    <property type="nucleotide sequence ID" value="XM_011390441.1"/>
</dbReference>
<dbReference type="STRING" id="237631.A0A0D1CTZ1"/>
<dbReference type="InterPro" id="IPR052301">
    <property type="entry name" value="SCF_F-box/WD-repeat"/>
</dbReference>
<reference evidence="2 3" key="1">
    <citation type="journal article" date="2006" name="Nature">
        <title>Insights from the genome of the biotrophic fungal plant pathogen Ustilago maydis.</title>
        <authorList>
            <person name="Kamper J."/>
            <person name="Kahmann R."/>
            <person name="Bolker M."/>
            <person name="Ma L.J."/>
            <person name="Brefort T."/>
            <person name="Saville B.J."/>
            <person name="Banuett F."/>
            <person name="Kronstad J.W."/>
            <person name="Gold S.E."/>
            <person name="Muller O."/>
            <person name="Perlin M.H."/>
            <person name="Wosten H.A."/>
            <person name="de Vries R."/>
            <person name="Ruiz-Herrera J."/>
            <person name="Reynaga-Pena C.G."/>
            <person name="Snetselaar K."/>
            <person name="McCann M."/>
            <person name="Perez-Martin J."/>
            <person name="Feldbrugge M."/>
            <person name="Basse C.W."/>
            <person name="Steinberg G."/>
            <person name="Ibeas J.I."/>
            <person name="Holloman W."/>
            <person name="Guzman P."/>
            <person name="Farman M."/>
            <person name="Stajich J.E."/>
            <person name="Sentandreu R."/>
            <person name="Gonzalez-Prieto J.M."/>
            <person name="Kennell J.C."/>
            <person name="Molina L."/>
            <person name="Schirawski J."/>
            <person name="Mendoza-Mendoza A."/>
            <person name="Greilinger D."/>
            <person name="Munch K."/>
            <person name="Rossel N."/>
            <person name="Scherer M."/>
            <person name="Vranes M."/>
            <person name="Ladendorf O."/>
            <person name="Vincon V."/>
            <person name="Fuchs U."/>
            <person name="Sandrock B."/>
            <person name="Meng S."/>
            <person name="Ho E.C."/>
            <person name="Cahill M.J."/>
            <person name="Boyce K.J."/>
            <person name="Klose J."/>
            <person name="Klosterman S.J."/>
            <person name="Deelstra H.J."/>
            <person name="Ortiz-Castellanos L."/>
            <person name="Li W."/>
            <person name="Sanchez-Alonso P."/>
            <person name="Schreier P.H."/>
            <person name="Hauser-Hahn I."/>
            <person name="Vaupel M."/>
            <person name="Koopmann E."/>
            <person name="Friedrich G."/>
            <person name="Voss H."/>
            <person name="Schluter T."/>
            <person name="Margolis J."/>
            <person name="Platt D."/>
            <person name="Swimmer C."/>
            <person name="Gnirke A."/>
            <person name="Chen F."/>
            <person name="Vysotskaia V."/>
            <person name="Mannhaupt G."/>
            <person name="Guldener U."/>
            <person name="Munsterkotter M."/>
            <person name="Haase D."/>
            <person name="Oesterheld M."/>
            <person name="Mewes H.W."/>
            <person name="Mauceli E.W."/>
            <person name="DeCaprio D."/>
            <person name="Wade C.M."/>
            <person name="Butler J."/>
            <person name="Young S."/>
            <person name="Jaffe D.B."/>
            <person name="Calvo S."/>
            <person name="Nusbaum C."/>
            <person name="Galagan J."/>
            <person name="Birren B.W."/>
        </authorList>
    </citation>
    <scope>NUCLEOTIDE SEQUENCE [LARGE SCALE GENOMIC DNA]</scope>
    <source>
        <strain evidence="3">DSM 14603 / FGSC 9021 / UM521</strain>
    </source>
</reference>
<dbReference type="OrthoDB" id="722566at2759"/>
<dbReference type="Gene3D" id="1.20.1280.50">
    <property type="match status" value="1"/>
</dbReference>
<dbReference type="OMA" id="VTWRAFI"/>
<dbReference type="PROSITE" id="PS50181">
    <property type="entry name" value="FBOX"/>
    <property type="match status" value="1"/>
</dbReference>
<dbReference type="GO" id="GO:0019005">
    <property type="term" value="C:SCF ubiquitin ligase complex"/>
    <property type="evidence" value="ECO:0000318"/>
    <property type="project" value="GO_Central"/>
</dbReference>
<dbReference type="Proteomes" id="UP000000561">
    <property type="component" value="Chromosome 5"/>
</dbReference>
<dbReference type="VEuPathDB" id="FungiDB:UMAG_02460"/>
<protein>
    <recommendedName>
        <fullName evidence="1">F-box domain-containing protein</fullName>
    </recommendedName>
</protein>
<dbReference type="eggNOG" id="ENOG502SBYQ">
    <property type="taxonomic scope" value="Eukaryota"/>
</dbReference>